<evidence type="ECO:0000313" key="2">
    <source>
        <dbReference type="EMBL" id="SMQ56384.1"/>
    </source>
</evidence>
<accession>A0A1X7S9L1</accession>
<name>A0A1X7S9L1_ZYMT9</name>
<sequence length="140" mass="15935">MANVIDLTGDDENEKSRAGLPLPTKPGFVKRSSNMESRSPQDQVPRVKSLNHASNKEQWIHSGFPIYRHSTFWNSSHHLCRLCIMRCMPCDAISPDADEDVTDNSMLNDKLFDGMTMDTTLPVHCSSGSPYLLEHRYLRR</sequence>
<dbReference type="Proteomes" id="UP000215127">
    <property type="component" value="Chromosome 16"/>
</dbReference>
<protein>
    <submittedName>
        <fullName evidence="2">Uncharacterized protein</fullName>
    </submittedName>
</protein>
<gene>
    <name evidence="2" type="ORF">ZT3D7_G11539</name>
</gene>
<reference evidence="2 3" key="1">
    <citation type="submission" date="2016-06" db="EMBL/GenBank/DDBJ databases">
        <authorList>
            <person name="Kjaerup R.B."/>
            <person name="Dalgaard T.S."/>
            <person name="Juul-Madsen H.R."/>
        </authorList>
    </citation>
    <scope>NUCLEOTIDE SEQUENCE [LARGE SCALE GENOMIC DNA]</scope>
</reference>
<evidence type="ECO:0000256" key="1">
    <source>
        <dbReference type="SAM" id="MobiDB-lite"/>
    </source>
</evidence>
<feature type="region of interest" description="Disordered" evidence="1">
    <location>
        <begin position="1"/>
        <end position="47"/>
    </location>
</feature>
<keyword evidence="3" id="KW-1185">Reference proteome</keyword>
<dbReference type="EMBL" id="LT853705">
    <property type="protein sequence ID" value="SMQ56384.1"/>
    <property type="molecule type" value="Genomic_DNA"/>
</dbReference>
<evidence type="ECO:0000313" key="3">
    <source>
        <dbReference type="Proteomes" id="UP000215127"/>
    </source>
</evidence>
<organism evidence="2 3">
    <name type="scientific">Zymoseptoria tritici (strain ST99CH_3D7)</name>
    <dbReference type="NCBI Taxonomy" id="1276538"/>
    <lineage>
        <taxon>Eukaryota</taxon>
        <taxon>Fungi</taxon>
        <taxon>Dikarya</taxon>
        <taxon>Ascomycota</taxon>
        <taxon>Pezizomycotina</taxon>
        <taxon>Dothideomycetes</taxon>
        <taxon>Dothideomycetidae</taxon>
        <taxon>Mycosphaerellales</taxon>
        <taxon>Mycosphaerellaceae</taxon>
        <taxon>Zymoseptoria</taxon>
    </lineage>
</organism>
<feature type="compositionally biased region" description="Polar residues" evidence="1">
    <location>
        <begin position="31"/>
        <end position="42"/>
    </location>
</feature>
<proteinExistence type="predicted"/>
<dbReference type="AlphaFoldDB" id="A0A1X7S9L1"/>